<accession>A0AAW0CMU9</accession>
<dbReference type="Proteomes" id="UP001383192">
    <property type="component" value="Unassembled WGS sequence"/>
</dbReference>
<feature type="domain" description="DUF6593" evidence="1">
    <location>
        <begin position="9"/>
        <end position="180"/>
    </location>
</feature>
<evidence type="ECO:0000313" key="2">
    <source>
        <dbReference type="EMBL" id="KAK7040359.1"/>
    </source>
</evidence>
<sequence length="181" mass="20524">MKLHLSCNYLNATYSDDTGRAIYKVKTPSPFVTGSTTISKVLPADLGIPQRNLEAAGKERFASLGRIDWRTFSSSTIHILDQQMDTRHFFYSEGWSGKLLDRNYIFTAPDGSEYKWDLGSSSSTLTLNDGSKTPIAKFHQSNMGIITKKRRGVLEIFPLGEHMVDHILITFIYVEKIRRDD</sequence>
<gene>
    <name evidence="2" type="ORF">VNI00_009829</name>
</gene>
<evidence type="ECO:0000259" key="1">
    <source>
        <dbReference type="Pfam" id="PF20236"/>
    </source>
</evidence>
<dbReference type="EMBL" id="JAYKXP010000037">
    <property type="protein sequence ID" value="KAK7040359.1"/>
    <property type="molecule type" value="Genomic_DNA"/>
</dbReference>
<name>A0AAW0CMU9_9AGAR</name>
<keyword evidence="3" id="KW-1185">Reference proteome</keyword>
<dbReference type="InterPro" id="IPR046528">
    <property type="entry name" value="DUF6593"/>
</dbReference>
<organism evidence="2 3">
    <name type="scientific">Paramarasmius palmivorus</name>
    <dbReference type="NCBI Taxonomy" id="297713"/>
    <lineage>
        <taxon>Eukaryota</taxon>
        <taxon>Fungi</taxon>
        <taxon>Dikarya</taxon>
        <taxon>Basidiomycota</taxon>
        <taxon>Agaricomycotina</taxon>
        <taxon>Agaricomycetes</taxon>
        <taxon>Agaricomycetidae</taxon>
        <taxon>Agaricales</taxon>
        <taxon>Marasmiineae</taxon>
        <taxon>Marasmiaceae</taxon>
        <taxon>Paramarasmius</taxon>
    </lineage>
</organism>
<proteinExistence type="predicted"/>
<comment type="caution">
    <text evidence="2">The sequence shown here is derived from an EMBL/GenBank/DDBJ whole genome shotgun (WGS) entry which is preliminary data.</text>
</comment>
<dbReference type="Pfam" id="PF20236">
    <property type="entry name" value="DUF6593"/>
    <property type="match status" value="1"/>
</dbReference>
<evidence type="ECO:0000313" key="3">
    <source>
        <dbReference type="Proteomes" id="UP001383192"/>
    </source>
</evidence>
<protein>
    <recommendedName>
        <fullName evidence="1">DUF6593 domain-containing protein</fullName>
    </recommendedName>
</protein>
<reference evidence="2 3" key="1">
    <citation type="submission" date="2024-01" db="EMBL/GenBank/DDBJ databases">
        <title>A draft genome for a cacao thread blight-causing isolate of Paramarasmius palmivorus.</title>
        <authorList>
            <person name="Baruah I.K."/>
            <person name="Bukari Y."/>
            <person name="Amoako-Attah I."/>
            <person name="Meinhardt L.W."/>
            <person name="Bailey B.A."/>
            <person name="Cohen S.P."/>
        </authorList>
    </citation>
    <scope>NUCLEOTIDE SEQUENCE [LARGE SCALE GENOMIC DNA]</scope>
    <source>
        <strain evidence="2 3">GH-12</strain>
    </source>
</reference>
<dbReference type="AlphaFoldDB" id="A0AAW0CMU9"/>